<sequence length="151" mass="15429">MGFSRFPAVLIFAAAVAVTMTVAPRLADAQPACAQKLTACAEYISTNGTPPAACCGPLKEAVTNEMQCLCDLYNAPDLLKSFGINVTQAVLLPGRCHLVASDCSKALAPTSTPTSNPPPPATSGNGSGVVGGIAWTVLPSLLLFSASVMLY</sequence>
<keyword evidence="2" id="KW-1185">Reference proteome</keyword>
<organism evidence="1 2">
    <name type="scientific">Rhododendron molle</name>
    <name type="common">Chinese azalea</name>
    <name type="synonym">Azalea mollis</name>
    <dbReference type="NCBI Taxonomy" id="49168"/>
    <lineage>
        <taxon>Eukaryota</taxon>
        <taxon>Viridiplantae</taxon>
        <taxon>Streptophyta</taxon>
        <taxon>Embryophyta</taxon>
        <taxon>Tracheophyta</taxon>
        <taxon>Spermatophyta</taxon>
        <taxon>Magnoliopsida</taxon>
        <taxon>eudicotyledons</taxon>
        <taxon>Gunneridae</taxon>
        <taxon>Pentapetalae</taxon>
        <taxon>asterids</taxon>
        <taxon>Ericales</taxon>
        <taxon>Ericaceae</taxon>
        <taxon>Ericoideae</taxon>
        <taxon>Rhodoreae</taxon>
        <taxon>Rhododendron</taxon>
    </lineage>
</organism>
<gene>
    <name evidence="1" type="ORF">RHMOL_Rhmol07G0122300</name>
</gene>
<evidence type="ECO:0000313" key="2">
    <source>
        <dbReference type="Proteomes" id="UP001062846"/>
    </source>
</evidence>
<proteinExistence type="predicted"/>
<protein>
    <submittedName>
        <fullName evidence="1">Uncharacterized protein</fullName>
    </submittedName>
</protein>
<accession>A0ACC0N194</accession>
<dbReference type="EMBL" id="CM046394">
    <property type="protein sequence ID" value="KAI8546492.1"/>
    <property type="molecule type" value="Genomic_DNA"/>
</dbReference>
<dbReference type="Proteomes" id="UP001062846">
    <property type="component" value="Chromosome 7"/>
</dbReference>
<comment type="caution">
    <text evidence="1">The sequence shown here is derived from an EMBL/GenBank/DDBJ whole genome shotgun (WGS) entry which is preliminary data.</text>
</comment>
<reference evidence="1" key="1">
    <citation type="submission" date="2022-02" db="EMBL/GenBank/DDBJ databases">
        <title>Plant Genome Project.</title>
        <authorList>
            <person name="Zhang R.-G."/>
        </authorList>
    </citation>
    <scope>NUCLEOTIDE SEQUENCE</scope>
    <source>
        <strain evidence="1">AT1</strain>
    </source>
</reference>
<evidence type="ECO:0000313" key="1">
    <source>
        <dbReference type="EMBL" id="KAI8546492.1"/>
    </source>
</evidence>
<name>A0ACC0N194_RHOML</name>